<dbReference type="Gene3D" id="3.10.20.90">
    <property type="entry name" value="Phosphatidylinositol 3-kinase Catalytic Subunit, Chain A, domain 1"/>
    <property type="match status" value="1"/>
</dbReference>
<evidence type="ECO:0000313" key="17">
    <source>
        <dbReference type="Ensembl" id="ENSSAUP00010034561.1"/>
    </source>
</evidence>
<evidence type="ECO:0000256" key="14">
    <source>
        <dbReference type="SAM" id="MobiDB-lite"/>
    </source>
</evidence>
<comment type="similarity">
    <text evidence="4">Belongs to the peptidase C19 family.</text>
</comment>
<dbReference type="PANTHER" id="PTHR24006:SF722">
    <property type="entry name" value="UBIQUITIN CARBOXYL-TERMINAL HYDROLASE 48"/>
    <property type="match status" value="1"/>
</dbReference>
<keyword evidence="7" id="KW-0645">Protease</keyword>
<dbReference type="CDD" id="cd02668">
    <property type="entry name" value="Peptidase_C19L"/>
    <property type="match status" value="1"/>
</dbReference>
<gene>
    <name evidence="17" type="primary">USP48</name>
    <name evidence="17" type="synonym">usp48</name>
</gene>
<feature type="region of interest" description="Disordered" evidence="14">
    <location>
        <begin position="831"/>
        <end position="896"/>
    </location>
</feature>
<evidence type="ECO:0000256" key="5">
    <source>
        <dbReference type="ARBA" id="ARBA00012759"/>
    </source>
</evidence>
<protein>
    <recommendedName>
        <fullName evidence="13">Ubiquitin carboxyl-terminal hydrolase 48</fullName>
        <ecNumber evidence="5">3.4.19.12</ecNumber>
    </recommendedName>
</protein>
<reference evidence="17" key="1">
    <citation type="submission" date="2021-04" db="EMBL/GenBank/DDBJ databases">
        <authorList>
            <consortium name="Wellcome Sanger Institute Data Sharing"/>
        </authorList>
    </citation>
    <scope>NUCLEOTIDE SEQUENCE [LARGE SCALE GENOMIC DNA]</scope>
</reference>
<dbReference type="Gene3D" id="3.90.70.10">
    <property type="entry name" value="Cysteine proteinases"/>
    <property type="match status" value="1"/>
</dbReference>
<dbReference type="InterPro" id="IPR050164">
    <property type="entry name" value="Peptidase_C19"/>
</dbReference>
<dbReference type="SUPFAM" id="SSF54001">
    <property type="entry name" value="Cysteine proteinases"/>
    <property type="match status" value="1"/>
</dbReference>
<evidence type="ECO:0000256" key="2">
    <source>
        <dbReference type="ARBA" id="ARBA00004123"/>
    </source>
</evidence>
<keyword evidence="9" id="KW-0833">Ubl conjugation pathway</keyword>
<dbReference type="GO" id="GO:0005829">
    <property type="term" value="C:cytosol"/>
    <property type="evidence" value="ECO:0007669"/>
    <property type="project" value="TreeGrafter"/>
</dbReference>
<feature type="domain" description="USP" evidence="16">
    <location>
        <begin position="89"/>
        <end position="414"/>
    </location>
</feature>
<dbReference type="InterPro" id="IPR033841">
    <property type="entry name" value="Pep_USP48"/>
</dbReference>
<dbReference type="GO" id="GO:0004197">
    <property type="term" value="F:cysteine-type endopeptidase activity"/>
    <property type="evidence" value="ECO:0007669"/>
    <property type="project" value="InterPro"/>
</dbReference>
<feature type="compositionally biased region" description="Polar residues" evidence="14">
    <location>
        <begin position="566"/>
        <end position="581"/>
    </location>
</feature>
<dbReference type="PROSITE" id="PS00973">
    <property type="entry name" value="USP_2"/>
    <property type="match status" value="1"/>
</dbReference>
<reference evidence="17" key="2">
    <citation type="submission" date="2025-08" db="UniProtKB">
        <authorList>
            <consortium name="Ensembl"/>
        </authorList>
    </citation>
    <scope>IDENTIFICATION</scope>
</reference>
<keyword evidence="6" id="KW-0963">Cytoplasm</keyword>
<evidence type="ECO:0000256" key="7">
    <source>
        <dbReference type="ARBA" id="ARBA00022670"/>
    </source>
</evidence>
<keyword evidence="10" id="KW-0378">Hydrolase</keyword>
<dbReference type="InterPro" id="IPR006615">
    <property type="entry name" value="Pept_C19_DUSP"/>
</dbReference>
<dbReference type="InterPro" id="IPR038765">
    <property type="entry name" value="Papain-like_cys_pep_sf"/>
</dbReference>
<keyword evidence="18" id="KW-1185">Reference proteome</keyword>
<dbReference type="PANTHER" id="PTHR24006">
    <property type="entry name" value="UBIQUITIN CARBOXYL-TERMINAL HYDROLASE"/>
    <property type="match status" value="1"/>
</dbReference>
<evidence type="ECO:0000256" key="13">
    <source>
        <dbReference type="ARBA" id="ARBA00035173"/>
    </source>
</evidence>
<sequence>MAPRLQLEKAAWRWVETVKPEEIRQEHINLAYRINLPACKRGTCRRNCKGNPNCLVGIGEQAWLGEIDENAFHNIDDPNSERRDKNTFVGLTNLGATCYVNTFLQVWFHNLELRRSLYQCHNSRAQEHNIESDYEPQSICEHLQYLFALLQNSNRKYIDPSGLVKALGLDTGQQQDAQEFSKLFLSLLEDTLSKQKNTNLQNVIQRQFCGQFSYVTVCNQCGRSSALPSRFYELELNIQGHKNLTECVTEFLKEEKLDGENRYFCESCQSKQNATRRIKLHSLPPTLNLQLMRFVFDRQTGHKKKLNTFISFPEQLDMGPFLEDQKCVYELSAVLIHRGISAYSGHYIAHVKDARTGDWYKFNDEEIEKMEGKKLQLGIEEDIAETVKSQTRKPKCSKGYHCSRNAYMLVYKVQEEESSDISRTNVEVPGEPYEFIPLEWLKKWLDDSTATKEIDNSLFLCSHGKLHPDKVAESKRVSLQAAQLLYERYSGGPRLDGSSLCRECVGQRCRVLRLKNQLNEDYKEVSNLVKRTLSGEGYWVGKASLRSWRQLALDQLEEDEHETKHSNGQTNGQGPHTNNSKEFGPELSEGNEDDMKTFNEDIVCCHESLSILETERKLVSAEVWTKLRAYFPKAPEFTQNQEPCQQCLTLEQEEKDNEAVSKMMALDQKNQLLNLFHEKNRPTLTKWPQGTDVLYIVPLFFVDEWRKFIRRPTKSSPVSNVGNTLLLCPHGGFMFTYDSLINGDAQHIALLWPNEWEVISRLFIVDQPISIHCFKDTPPSGPTTQYTTQPDLCWECRESFLFQQQRDLREYTQATIYIRKVIEDKRMVKDAAPEMNASSSEAEEEKEEHPKVDGERDPDFSQSEDGAKRLKLGDSSTASAATVPVTKPGGIRRSTRHRKLRGEKALIVSANQTLKELKIQIMHAFSVAPFDQNLSIDGKSLTDDSATLGSLGVIPESIICLKADEPIADYAAMDDVYQVRMPEEGFKGTGLLGH</sequence>
<dbReference type="InterPro" id="IPR000626">
    <property type="entry name" value="Ubiquitin-like_dom"/>
</dbReference>
<feature type="compositionally biased region" description="Basic and acidic residues" evidence="14">
    <location>
        <begin position="847"/>
        <end position="872"/>
    </location>
</feature>
<evidence type="ECO:0000313" key="18">
    <source>
        <dbReference type="Proteomes" id="UP000472265"/>
    </source>
</evidence>
<dbReference type="Proteomes" id="UP000472265">
    <property type="component" value="Chromosome 6"/>
</dbReference>
<evidence type="ECO:0000256" key="3">
    <source>
        <dbReference type="ARBA" id="ARBA00004496"/>
    </source>
</evidence>
<feature type="region of interest" description="Disordered" evidence="14">
    <location>
        <begin position="557"/>
        <end position="592"/>
    </location>
</feature>
<dbReference type="Pfam" id="PF06337">
    <property type="entry name" value="DUSP"/>
    <property type="match status" value="1"/>
</dbReference>
<dbReference type="InterPro" id="IPR035927">
    <property type="entry name" value="DUSP-like_sf"/>
</dbReference>
<evidence type="ECO:0000256" key="9">
    <source>
        <dbReference type="ARBA" id="ARBA00022786"/>
    </source>
</evidence>
<dbReference type="Pfam" id="PF00443">
    <property type="entry name" value="UCH"/>
    <property type="match status" value="1"/>
</dbReference>
<dbReference type="SUPFAM" id="SSF54236">
    <property type="entry name" value="Ubiquitin-like"/>
    <property type="match status" value="1"/>
</dbReference>
<evidence type="ECO:0000256" key="11">
    <source>
        <dbReference type="ARBA" id="ARBA00022807"/>
    </source>
</evidence>
<dbReference type="InterPro" id="IPR029071">
    <property type="entry name" value="Ubiquitin-like_domsf"/>
</dbReference>
<dbReference type="InterPro" id="IPR044743">
    <property type="entry name" value="Ubl_USP48"/>
</dbReference>
<dbReference type="SUPFAM" id="SSF143791">
    <property type="entry name" value="DUSP-like"/>
    <property type="match status" value="1"/>
</dbReference>
<reference evidence="17" key="3">
    <citation type="submission" date="2025-09" db="UniProtKB">
        <authorList>
            <consortium name="Ensembl"/>
        </authorList>
    </citation>
    <scope>IDENTIFICATION</scope>
</reference>
<dbReference type="PROSITE" id="PS50235">
    <property type="entry name" value="USP_3"/>
    <property type="match status" value="1"/>
</dbReference>
<proteinExistence type="inferred from homology"/>
<evidence type="ECO:0000259" key="16">
    <source>
        <dbReference type="PROSITE" id="PS50235"/>
    </source>
</evidence>
<keyword evidence="8" id="KW-0677">Repeat</keyword>
<keyword evidence="12" id="KW-0539">Nucleus</keyword>
<evidence type="ECO:0000256" key="8">
    <source>
        <dbReference type="ARBA" id="ARBA00022737"/>
    </source>
</evidence>
<evidence type="ECO:0000256" key="1">
    <source>
        <dbReference type="ARBA" id="ARBA00000707"/>
    </source>
</evidence>
<dbReference type="CDD" id="cd01795">
    <property type="entry name" value="Ubl_USP48"/>
    <property type="match status" value="1"/>
</dbReference>
<comment type="subcellular location">
    <subcellularLocation>
        <location evidence="3">Cytoplasm</location>
    </subcellularLocation>
    <subcellularLocation>
        <location evidence="2">Nucleus</location>
    </subcellularLocation>
</comment>
<comment type="catalytic activity">
    <reaction evidence="1">
        <text>Thiol-dependent hydrolysis of ester, thioester, amide, peptide and isopeptide bonds formed by the C-terminal Gly of ubiquitin (a 76-residue protein attached to proteins as an intracellular targeting signal).</text>
        <dbReference type="EC" id="3.4.19.12"/>
    </reaction>
</comment>
<evidence type="ECO:0000256" key="4">
    <source>
        <dbReference type="ARBA" id="ARBA00009085"/>
    </source>
</evidence>
<dbReference type="AlphaFoldDB" id="A0A671WD48"/>
<dbReference type="EC" id="3.4.19.12" evidence="5"/>
<accession>A0A671WD48</accession>
<dbReference type="InterPro" id="IPR001394">
    <property type="entry name" value="Peptidase_C19_UCH"/>
</dbReference>
<evidence type="ECO:0000256" key="10">
    <source>
        <dbReference type="ARBA" id="ARBA00022801"/>
    </source>
</evidence>
<dbReference type="GO" id="GO:0004843">
    <property type="term" value="F:cysteine-type deubiquitinase activity"/>
    <property type="evidence" value="ECO:0007669"/>
    <property type="project" value="UniProtKB-EC"/>
</dbReference>
<dbReference type="GO" id="GO:0016579">
    <property type="term" value="P:protein deubiquitination"/>
    <property type="evidence" value="ECO:0007669"/>
    <property type="project" value="InterPro"/>
</dbReference>
<dbReference type="InterPro" id="IPR028889">
    <property type="entry name" value="USP"/>
</dbReference>
<keyword evidence="11" id="KW-0788">Thiol protease</keyword>
<name>A0A671WD48_SPAAU</name>
<evidence type="ECO:0000256" key="12">
    <source>
        <dbReference type="ARBA" id="ARBA00023242"/>
    </source>
</evidence>
<dbReference type="GO" id="GO:0005634">
    <property type="term" value="C:nucleus"/>
    <property type="evidence" value="ECO:0007669"/>
    <property type="project" value="UniProtKB-SubCell"/>
</dbReference>
<evidence type="ECO:0000259" key="15">
    <source>
        <dbReference type="PROSITE" id="PS50053"/>
    </source>
</evidence>
<evidence type="ECO:0000256" key="6">
    <source>
        <dbReference type="ARBA" id="ARBA00022490"/>
    </source>
</evidence>
<dbReference type="PROSITE" id="PS50053">
    <property type="entry name" value="UBIQUITIN_2"/>
    <property type="match status" value="1"/>
</dbReference>
<dbReference type="GO" id="GO:0006508">
    <property type="term" value="P:proteolysis"/>
    <property type="evidence" value="ECO:0007669"/>
    <property type="project" value="UniProtKB-KW"/>
</dbReference>
<feature type="domain" description="Ubiquitin-like" evidence="15">
    <location>
        <begin position="908"/>
        <end position="959"/>
    </location>
</feature>
<dbReference type="InterPro" id="IPR018200">
    <property type="entry name" value="USP_CS"/>
</dbReference>
<dbReference type="FunFam" id="3.90.70.10:FF:000029">
    <property type="entry name" value="ubiquitin carboxyl-terminal hydrolase 48 isoform X1"/>
    <property type="match status" value="1"/>
</dbReference>
<organism evidence="17 18">
    <name type="scientific">Sparus aurata</name>
    <name type="common">Gilthead sea bream</name>
    <dbReference type="NCBI Taxonomy" id="8175"/>
    <lineage>
        <taxon>Eukaryota</taxon>
        <taxon>Metazoa</taxon>
        <taxon>Chordata</taxon>
        <taxon>Craniata</taxon>
        <taxon>Vertebrata</taxon>
        <taxon>Euteleostomi</taxon>
        <taxon>Actinopterygii</taxon>
        <taxon>Neopterygii</taxon>
        <taxon>Teleostei</taxon>
        <taxon>Neoteleostei</taxon>
        <taxon>Acanthomorphata</taxon>
        <taxon>Eupercaria</taxon>
        <taxon>Spariformes</taxon>
        <taxon>Sparidae</taxon>
        <taxon>Sparus</taxon>
    </lineage>
</organism>
<dbReference type="GeneTree" id="ENSGT00940000156015"/>
<dbReference type="Ensembl" id="ENSSAUT00010036405.1">
    <property type="protein sequence ID" value="ENSSAUP00010034561.1"/>
    <property type="gene ID" value="ENSSAUG00010014397.1"/>
</dbReference>